<feature type="region of interest" description="Disordered" evidence="2">
    <location>
        <begin position="1"/>
        <end position="20"/>
    </location>
</feature>
<dbReference type="Gene3D" id="1.25.40.20">
    <property type="entry name" value="Ankyrin repeat-containing domain"/>
    <property type="match status" value="2"/>
</dbReference>
<dbReference type="RefSeq" id="XP_030842861.1">
    <property type="nucleotide sequence ID" value="XM_030987001.1"/>
</dbReference>
<feature type="compositionally biased region" description="Basic and acidic residues" evidence="2">
    <location>
        <begin position="8"/>
        <end position="20"/>
    </location>
</feature>
<dbReference type="OMA" id="WACYDIV"/>
<protein>
    <recommendedName>
        <fullName evidence="5">Ankyrin repeat domain-containing protein 49</fullName>
    </recommendedName>
</protein>
<dbReference type="SMART" id="SM00248">
    <property type="entry name" value="ANK"/>
    <property type="match status" value="3"/>
</dbReference>
<reference evidence="4" key="1">
    <citation type="submission" date="2015-02" db="EMBL/GenBank/DDBJ databases">
        <title>Genome sequencing for Strongylocentrotus purpuratus.</title>
        <authorList>
            <person name="Murali S."/>
            <person name="Liu Y."/>
            <person name="Vee V."/>
            <person name="English A."/>
            <person name="Wang M."/>
            <person name="Skinner E."/>
            <person name="Han Y."/>
            <person name="Muzny D.M."/>
            <person name="Worley K.C."/>
            <person name="Gibbs R.A."/>
        </authorList>
    </citation>
    <scope>NUCLEOTIDE SEQUENCE</scope>
</reference>
<reference evidence="3" key="2">
    <citation type="submission" date="2021-01" db="UniProtKB">
        <authorList>
            <consortium name="EnsemblMetazoa"/>
        </authorList>
    </citation>
    <scope>IDENTIFICATION</scope>
</reference>
<dbReference type="GeneID" id="115917901"/>
<dbReference type="KEGG" id="spu:115917901"/>
<dbReference type="Pfam" id="PF13637">
    <property type="entry name" value="Ank_4"/>
    <property type="match status" value="1"/>
</dbReference>
<keyword evidence="4" id="KW-1185">Reference proteome</keyword>
<dbReference type="PANTHER" id="PTHR24183:SF1">
    <property type="entry name" value="FIBRONECTIN TYPE 3 AND ANKYRIN REPEAT DOMAINS PROTEIN 1"/>
    <property type="match status" value="1"/>
</dbReference>
<feature type="compositionally biased region" description="Acidic residues" evidence="2">
    <location>
        <begin position="138"/>
        <end position="147"/>
    </location>
</feature>
<keyword evidence="1" id="KW-0040">ANK repeat</keyword>
<dbReference type="InParanoid" id="A0A7M7SZK8"/>
<proteinExistence type="predicted"/>
<feature type="region of interest" description="Disordered" evidence="2">
    <location>
        <begin position="171"/>
        <end position="194"/>
    </location>
</feature>
<accession>A0A7M7SZK8</accession>
<dbReference type="FunCoup" id="A0A7M7SZK8">
    <property type="interactions" value="759"/>
</dbReference>
<dbReference type="PROSITE" id="PS50088">
    <property type="entry name" value="ANK_REPEAT"/>
    <property type="match status" value="3"/>
</dbReference>
<dbReference type="AlphaFoldDB" id="A0A7M7SZK8"/>
<dbReference type="PRINTS" id="PR01415">
    <property type="entry name" value="ANKYRIN"/>
</dbReference>
<evidence type="ECO:0000256" key="2">
    <source>
        <dbReference type="SAM" id="MobiDB-lite"/>
    </source>
</evidence>
<dbReference type="PANTHER" id="PTHR24183">
    <property type="entry name" value="FIBRONECTIN TYPE 3 AND ANKYRIN REPEAT DOMAINS PROTEIN 1"/>
    <property type="match status" value="1"/>
</dbReference>
<organism evidence="3 4">
    <name type="scientific">Strongylocentrotus purpuratus</name>
    <name type="common">Purple sea urchin</name>
    <dbReference type="NCBI Taxonomy" id="7668"/>
    <lineage>
        <taxon>Eukaryota</taxon>
        <taxon>Metazoa</taxon>
        <taxon>Echinodermata</taxon>
        <taxon>Eleutherozoa</taxon>
        <taxon>Echinozoa</taxon>
        <taxon>Echinoidea</taxon>
        <taxon>Euechinoidea</taxon>
        <taxon>Echinacea</taxon>
        <taxon>Camarodonta</taxon>
        <taxon>Echinidea</taxon>
        <taxon>Strongylocentrotidae</taxon>
        <taxon>Strongylocentrotus</taxon>
    </lineage>
</organism>
<dbReference type="InterPro" id="IPR036770">
    <property type="entry name" value="Ankyrin_rpt-contain_sf"/>
</dbReference>
<feature type="repeat" description="ANK" evidence="1">
    <location>
        <begin position="265"/>
        <end position="297"/>
    </location>
</feature>
<feature type="region of interest" description="Disordered" evidence="2">
    <location>
        <begin position="125"/>
        <end position="155"/>
    </location>
</feature>
<sequence>MMDVCSEQTKELSESVESLDKEFRERVARHRTDRRLSVPRIGTDLTFKQEEALRRKKDEKEEEEEEEEDDEGEGGAVGGVEIDAEGVTTPERCITVEDCGELELDLTRQLVPSNESNKERLERLFQAGIERQNRGDVTDDNDEDDEETARKARRDTEFLLNIMESEKEKKQRRGSWKSVWDDDDPEEDSKINEDIENDTTKRILWAAENNEIETAKDLLDSTPTLIGVKDEDGYTPLHRATYNGHTAMVEFLLERGADMCAQTTDGWQPIHCAARWNNPCVASLLVQAGCDVNAMTNGGQTPLHLAACSAESEEVLSLLLMSRFIDTTLKNAASETAYDIARRTGRLVYLFEAKDPHMLPSTS</sequence>
<feature type="compositionally biased region" description="Basic and acidic residues" evidence="2">
    <location>
        <begin position="47"/>
        <end position="59"/>
    </location>
</feature>
<dbReference type="Pfam" id="PF12796">
    <property type="entry name" value="Ank_2"/>
    <property type="match status" value="1"/>
</dbReference>
<feature type="repeat" description="ANK" evidence="1">
    <location>
        <begin position="232"/>
        <end position="264"/>
    </location>
</feature>
<dbReference type="Proteomes" id="UP000007110">
    <property type="component" value="Unassembled WGS sequence"/>
</dbReference>
<name>A0A7M7SZK8_STRPU</name>
<dbReference type="PROSITE" id="PS50297">
    <property type="entry name" value="ANK_REP_REGION"/>
    <property type="match status" value="3"/>
</dbReference>
<dbReference type="InterPro" id="IPR002110">
    <property type="entry name" value="Ankyrin_rpt"/>
</dbReference>
<feature type="region of interest" description="Disordered" evidence="2">
    <location>
        <begin position="32"/>
        <end position="91"/>
    </location>
</feature>
<evidence type="ECO:0000256" key="1">
    <source>
        <dbReference type="PROSITE-ProRule" id="PRU00023"/>
    </source>
</evidence>
<evidence type="ECO:0000313" key="3">
    <source>
        <dbReference type="EnsemblMetazoa" id="XP_030842861"/>
    </source>
</evidence>
<dbReference type="CTD" id="54851"/>
<feature type="repeat" description="ANK" evidence="1">
    <location>
        <begin position="298"/>
        <end position="320"/>
    </location>
</feature>
<dbReference type="SUPFAM" id="SSF48403">
    <property type="entry name" value="Ankyrin repeat"/>
    <property type="match status" value="1"/>
</dbReference>
<evidence type="ECO:0008006" key="5">
    <source>
        <dbReference type="Google" id="ProtNLM"/>
    </source>
</evidence>
<dbReference type="EnsemblMetazoa" id="XM_030987001">
    <property type="protein sequence ID" value="XP_030842861"/>
    <property type="gene ID" value="LOC115917901"/>
</dbReference>
<evidence type="ECO:0000313" key="4">
    <source>
        <dbReference type="Proteomes" id="UP000007110"/>
    </source>
</evidence>
<dbReference type="OrthoDB" id="19174at2759"/>
<feature type="compositionally biased region" description="Acidic residues" evidence="2">
    <location>
        <begin position="60"/>
        <end position="73"/>
    </location>
</feature>